<dbReference type="InterPro" id="IPR008767">
    <property type="entry name" value="Phage_SPP1_head-tail_adaptor"/>
</dbReference>
<evidence type="ECO:0000313" key="1">
    <source>
        <dbReference type="EMBL" id="XCG51166.1"/>
    </source>
</evidence>
<dbReference type="Gene3D" id="2.40.10.270">
    <property type="entry name" value="Bacteriophage SPP1 head-tail adaptor protein"/>
    <property type="match status" value="1"/>
</dbReference>
<proteinExistence type="predicted"/>
<dbReference type="AlphaFoldDB" id="A0AAU8CYV4"/>
<dbReference type="Pfam" id="PF05521">
    <property type="entry name" value="Phage_HCP"/>
    <property type="match status" value="1"/>
</dbReference>
<name>A0AAU8CYV4_9HYPH</name>
<dbReference type="InterPro" id="IPR038666">
    <property type="entry name" value="SSP1_head-tail_sf"/>
</dbReference>
<dbReference type="RefSeq" id="WP_353641323.1">
    <property type="nucleotide sequence ID" value="NZ_CP159253.1"/>
</dbReference>
<sequence>MAKKPGAGDLFERVGFDKHGTASDGAGGTISAFVEQFTRRAEFIHLRGGEAVLAARLQGRHTQIIRVRADSETRTVTTDWRISDKRLAGVVYNIRDITLSKDRAFLDMLCERGVAT</sequence>
<organism evidence="1">
    <name type="scientific">Mesorhizobium sp. WSM2240</name>
    <dbReference type="NCBI Taxonomy" id="3228851"/>
    <lineage>
        <taxon>Bacteria</taxon>
        <taxon>Pseudomonadati</taxon>
        <taxon>Pseudomonadota</taxon>
        <taxon>Alphaproteobacteria</taxon>
        <taxon>Hyphomicrobiales</taxon>
        <taxon>Phyllobacteriaceae</taxon>
        <taxon>Mesorhizobium</taxon>
    </lineage>
</organism>
<dbReference type="NCBIfam" id="TIGR01563">
    <property type="entry name" value="gp16_SPP1"/>
    <property type="match status" value="1"/>
</dbReference>
<reference evidence="1" key="1">
    <citation type="submission" date="2024-06" db="EMBL/GenBank/DDBJ databases">
        <title>Mesorhizobium karijinii sp. nov., a symbiont of the iconic Swainsona formosa from arid Australia.</title>
        <authorList>
            <person name="Hill Y.J."/>
            <person name="Watkin E.L.J."/>
            <person name="O'Hara G.W."/>
            <person name="Terpolilli J."/>
            <person name="Tye M.L."/>
            <person name="Kohlmeier M.G."/>
        </authorList>
    </citation>
    <scope>NUCLEOTIDE SEQUENCE</scope>
    <source>
        <strain evidence="1">WSM2240</strain>
    </source>
</reference>
<dbReference type="EMBL" id="CP159253">
    <property type="protein sequence ID" value="XCG51166.1"/>
    <property type="molecule type" value="Genomic_DNA"/>
</dbReference>
<gene>
    <name evidence="1" type="ORF">ABVK50_12110</name>
</gene>
<protein>
    <submittedName>
        <fullName evidence="1">Phage head closure protein</fullName>
    </submittedName>
</protein>
<accession>A0AAU8CYV4</accession>